<dbReference type="GO" id="GO:0005737">
    <property type="term" value="C:cytoplasm"/>
    <property type="evidence" value="ECO:0007669"/>
    <property type="project" value="InterPro"/>
</dbReference>
<feature type="transmembrane region" description="Helical" evidence="1">
    <location>
        <begin position="6"/>
        <end position="29"/>
    </location>
</feature>
<dbReference type="GO" id="GO:0009001">
    <property type="term" value="F:serine O-acetyltransferase activity"/>
    <property type="evidence" value="ECO:0007669"/>
    <property type="project" value="InterPro"/>
</dbReference>
<gene>
    <name evidence="2" type="ORF">EGH82_23510</name>
</gene>
<dbReference type="InterPro" id="IPR011004">
    <property type="entry name" value="Trimer_LpxA-like_sf"/>
</dbReference>
<dbReference type="Gene3D" id="2.160.10.10">
    <property type="entry name" value="Hexapeptide repeat proteins"/>
    <property type="match status" value="1"/>
</dbReference>
<comment type="caution">
    <text evidence="2">The sequence shown here is derived from an EMBL/GenBank/DDBJ whole genome shotgun (WGS) entry which is preliminary data.</text>
</comment>
<dbReference type="SUPFAM" id="SSF51161">
    <property type="entry name" value="Trimeric LpxA-like enzymes"/>
    <property type="match status" value="1"/>
</dbReference>
<dbReference type="RefSeq" id="WP_123783942.1">
    <property type="nucleotide sequence ID" value="NZ_RKIK01000183.1"/>
</dbReference>
<dbReference type="InterPro" id="IPR001451">
    <property type="entry name" value="Hexapep"/>
</dbReference>
<dbReference type="AlphaFoldDB" id="A0A3N3DPN6"/>
<proteinExistence type="predicted"/>
<organism evidence="2 3">
    <name type="scientific">Vibrio ponticus</name>
    <dbReference type="NCBI Taxonomy" id="265668"/>
    <lineage>
        <taxon>Bacteria</taxon>
        <taxon>Pseudomonadati</taxon>
        <taxon>Pseudomonadota</taxon>
        <taxon>Gammaproteobacteria</taxon>
        <taxon>Vibrionales</taxon>
        <taxon>Vibrionaceae</taxon>
        <taxon>Vibrio</taxon>
    </lineage>
</organism>
<keyword evidence="1" id="KW-0812">Transmembrane</keyword>
<keyword evidence="2" id="KW-0808">Transferase</keyword>
<dbReference type="InterPro" id="IPR005881">
    <property type="entry name" value="Ser_O-AcTrfase"/>
</dbReference>
<reference evidence="2 3" key="1">
    <citation type="submission" date="2018-11" db="EMBL/GenBank/DDBJ databases">
        <title>Vibrio ponticus strain CAIM 1751 pathogenic for the snapper Lutjanus guttatus.</title>
        <authorList>
            <person name="Soto-Rodriguez S."/>
            <person name="Lozano-Olvera R."/>
            <person name="Gomez-Gil B."/>
        </authorList>
    </citation>
    <scope>NUCLEOTIDE SEQUENCE [LARGE SCALE GENOMIC DNA]</scope>
    <source>
        <strain evidence="2 3">CAIM 1751</strain>
    </source>
</reference>
<dbReference type="Pfam" id="PF00132">
    <property type="entry name" value="Hexapep"/>
    <property type="match status" value="1"/>
</dbReference>
<accession>A0A3N3DPN6</accession>
<evidence type="ECO:0000313" key="3">
    <source>
        <dbReference type="Proteomes" id="UP000278792"/>
    </source>
</evidence>
<dbReference type="PIRSF" id="PIRSF000441">
    <property type="entry name" value="CysE"/>
    <property type="match status" value="1"/>
</dbReference>
<keyword evidence="1" id="KW-1133">Transmembrane helix</keyword>
<protein>
    <submittedName>
        <fullName evidence="2">Serine acetyltransferase</fullName>
    </submittedName>
</protein>
<keyword evidence="1" id="KW-0472">Membrane</keyword>
<evidence type="ECO:0000313" key="2">
    <source>
        <dbReference type="EMBL" id="ROV56455.1"/>
    </source>
</evidence>
<evidence type="ECO:0000256" key="1">
    <source>
        <dbReference type="SAM" id="Phobius"/>
    </source>
</evidence>
<dbReference type="GO" id="GO:0006535">
    <property type="term" value="P:cysteine biosynthetic process from serine"/>
    <property type="evidence" value="ECO:0007669"/>
    <property type="project" value="InterPro"/>
</dbReference>
<dbReference type="Proteomes" id="UP000278792">
    <property type="component" value="Unassembled WGS sequence"/>
</dbReference>
<sequence length="158" mass="17336">MSKIIYWIYYISSIVYPSSKFLAAVFTMLNRLLFSIYISPRAKLDPTTTFCYQGLAIVIGGEVSIGKRVEIAQGVTLGGRFTTPCDRDGKIQHWPIIGDNVFIGPNSVIIGPVSIGNEVIIGANSTVISDCAPNSIYAGSPCRKIRTIKRRIVGDQYE</sequence>
<dbReference type="PANTHER" id="PTHR42811">
    <property type="entry name" value="SERINE ACETYLTRANSFERASE"/>
    <property type="match status" value="1"/>
</dbReference>
<dbReference type="EMBL" id="RKIK01000183">
    <property type="protein sequence ID" value="ROV56455.1"/>
    <property type="molecule type" value="Genomic_DNA"/>
</dbReference>
<name>A0A3N3DPN6_9VIBR</name>